<accession>A0A8E2B2R9</accession>
<dbReference type="AlphaFoldDB" id="A0A8E2B2R9"/>
<dbReference type="EMBL" id="KV722409">
    <property type="protein sequence ID" value="OCH90210.1"/>
    <property type="molecule type" value="Genomic_DNA"/>
</dbReference>
<protein>
    <submittedName>
        <fullName evidence="1">Uncharacterized protein</fullName>
    </submittedName>
</protein>
<keyword evidence="2" id="KW-1185">Reference proteome</keyword>
<evidence type="ECO:0000313" key="2">
    <source>
        <dbReference type="Proteomes" id="UP000250043"/>
    </source>
</evidence>
<sequence>MAMQMHSPRTTHSLRSRNEFISALRTGVPHRKTLPFGRNFFVQAEYIEGTSPHDATWSTVTFATRWLQYGPWTRPLTECRQGPDYHECTSRLHLADNGNCITRVLERAWGPRSYLFMECTSKLLSSRRSTTLPCLPRLPCRRVRVRAASRPHPGARAVLLHPLLFVGAGLEILPGTRACFIWI</sequence>
<name>A0A8E2B2R9_9APHY</name>
<reference evidence="1 2" key="1">
    <citation type="submission" date="2016-07" db="EMBL/GenBank/DDBJ databases">
        <title>Draft genome of the white-rot fungus Obba rivulosa 3A-2.</title>
        <authorList>
            <consortium name="DOE Joint Genome Institute"/>
            <person name="Miettinen O."/>
            <person name="Riley R."/>
            <person name="Acob R."/>
            <person name="Barry K."/>
            <person name="Cullen D."/>
            <person name="De Vries R."/>
            <person name="Hainaut M."/>
            <person name="Hatakka A."/>
            <person name="Henrissat B."/>
            <person name="Hilden K."/>
            <person name="Kuo R."/>
            <person name="Labutti K."/>
            <person name="Lipzen A."/>
            <person name="Makela M.R."/>
            <person name="Sandor L."/>
            <person name="Spatafora J.W."/>
            <person name="Grigoriev I.V."/>
            <person name="Hibbett D.S."/>
        </authorList>
    </citation>
    <scope>NUCLEOTIDE SEQUENCE [LARGE SCALE GENOMIC DNA]</scope>
    <source>
        <strain evidence="1 2">3A-2</strain>
    </source>
</reference>
<evidence type="ECO:0000313" key="1">
    <source>
        <dbReference type="EMBL" id="OCH90210.1"/>
    </source>
</evidence>
<organism evidence="1 2">
    <name type="scientific">Obba rivulosa</name>
    <dbReference type="NCBI Taxonomy" id="1052685"/>
    <lineage>
        <taxon>Eukaryota</taxon>
        <taxon>Fungi</taxon>
        <taxon>Dikarya</taxon>
        <taxon>Basidiomycota</taxon>
        <taxon>Agaricomycotina</taxon>
        <taxon>Agaricomycetes</taxon>
        <taxon>Polyporales</taxon>
        <taxon>Gelatoporiaceae</taxon>
        <taxon>Obba</taxon>
    </lineage>
</organism>
<dbReference type="Proteomes" id="UP000250043">
    <property type="component" value="Unassembled WGS sequence"/>
</dbReference>
<proteinExistence type="predicted"/>
<gene>
    <name evidence="1" type="ORF">OBBRIDRAFT_619686</name>
</gene>